<dbReference type="PANTHER" id="PTHR39211">
    <property type="entry name" value="CHROMOSOME 7, WHOLE GENOME SHOTGUN SEQUENCE"/>
    <property type="match status" value="1"/>
</dbReference>
<dbReference type="VEuPathDB" id="TriTrypDB:LpyrH10_27_1010"/>
<dbReference type="RefSeq" id="XP_015653425.1">
    <property type="nucleotide sequence ID" value="XM_015808140.1"/>
</dbReference>
<keyword evidence="3" id="KW-1185">Reference proteome</keyword>
<sequence>MLEVNCSNIEFDEVAVNDIPTYRPIRVRNKTDTPLSVSIASSSSLLRFQLHNENYDAIQQVGLRDSLYVYGEAFDLVGLITSFELAPHEEKQMVVAFRAEPAAFSHLVTGAQATSFIGTVQLTTTSAQPAPPSTLRDNAEDTTGDDATQVASPTSSSQQSTRSFTIPFRANVYVSFLKLSFTEIQVAMAPNKTQVADFVVTNTSCQPVLFLIRDQPMPLKGLDVALYEADKFEDPKLGHRILLDSYASMTFSLMLRSGGANSNVQQQYHTVLQCDNLRDKRNSTFVYVNVNVGTEADGDFLELLDTSIDFGDVYRGTKALAQLRVQNVDSREDVVVRLADTDRRKYDGKFSLMKGSATVDELTIVARKGSPSTAITLMYQPSYDAENRETAKKKFEVELLAESASRASSQRAVIRCAVMLFTSNIVVSQHSVNFGGCQVGQSKRYTFLIEYHSPLQRKNVMQLRSKIIQIEGILHTNKSALQELCENFTIAPSASPPLTLRITPQRVNPMYRKQLTIINASNPVEDRQVMNIEANNMSTRATKLHDELYSWKCDLGGSGNNSGGTDVADTRHGPSTLWAISDVLLLIPYSVQSKVNREVVLNMRSSSPEIEVFYSTDVVLCDKLGEISAELRRLCLYGEGEDSSYLTNESAEQLFKARAILLKFLSETSRNITNRFLLELNASL</sequence>
<protein>
    <submittedName>
        <fullName evidence="2">Uncharacterized protein</fullName>
    </submittedName>
</protein>
<dbReference type="AlphaFoldDB" id="A0A0M9FSJ6"/>
<feature type="compositionally biased region" description="Low complexity" evidence="1">
    <location>
        <begin position="148"/>
        <end position="159"/>
    </location>
</feature>
<evidence type="ECO:0000256" key="1">
    <source>
        <dbReference type="SAM" id="MobiDB-lite"/>
    </source>
</evidence>
<organism evidence="2 3">
    <name type="scientific">Leptomonas pyrrhocoris</name>
    <name type="common">Firebug parasite</name>
    <dbReference type="NCBI Taxonomy" id="157538"/>
    <lineage>
        <taxon>Eukaryota</taxon>
        <taxon>Discoba</taxon>
        <taxon>Euglenozoa</taxon>
        <taxon>Kinetoplastea</taxon>
        <taxon>Metakinetoplastina</taxon>
        <taxon>Trypanosomatida</taxon>
        <taxon>Trypanosomatidae</taxon>
        <taxon>Leishmaniinae</taxon>
        <taxon>Leptomonas</taxon>
    </lineage>
</organism>
<comment type="caution">
    <text evidence="2">The sequence shown here is derived from an EMBL/GenBank/DDBJ whole genome shotgun (WGS) entry which is preliminary data.</text>
</comment>
<dbReference type="OrthoDB" id="252265at2759"/>
<evidence type="ECO:0000313" key="2">
    <source>
        <dbReference type="EMBL" id="KPA74986.1"/>
    </source>
</evidence>
<accession>A0A0M9FSJ6</accession>
<reference evidence="2 3" key="1">
    <citation type="submission" date="2015-07" db="EMBL/GenBank/DDBJ databases">
        <title>High-quality genome of monoxenous trypanosomatid Leptomonas pyrrhocoris.</title>
        <authorList>
            <person name="Flegontov P."/>
            <person name="Butenko A."/>
            <person name="Firsov S."/>
            <person name="Vlcek C."/>
            <person name="Logacheva M.D."/>
            <person name="Field M."/>
            <person name="Filatov D."/>
            <person name="Flegontova O."/>
            <person name="Gerasimov E."/>
            <person name="Jackson A.P."/>
            <person name="Kelly S."/>
            <person name="Opperdoes F."/>
            <person name="O'Reilly A."/>
            <person name="Votypka J."/>
            <person name="Yurchenko V."/>
            <person name="Lukes J."/>
        </authorList>
    </citation>
    <scope>NUCLEOTIDE SEQUENCE [LARGE SCALE GENOMIC DNA]</scope>
    <source>
        <strain evidence="2">H10</strain>
    </source>
</reference>
<gene>
    <name evidence="2" type="ORF">ABB37_08946</name>
</gene>
<dbReference type="GeneID" id="26909229"/>
<proteinExistence type="predicted"/>
<evidence type="ECO:0000313" key="3">
    <source>
        <dbReference type="Proteomes" id="UP000037923"/>
    </source>
</evidence>
<name>A0A0M9FSJ6_LEPPY</name>
<feature type="region of interest" description="Disordered" evidence="1">
    <location>
        <begin position="125"/>
        <end position="159"/>
    </location>
</feature>
<dbReference type="PANTHER" id="PTHR39211:SF1">
    <property type="entry name" value="ABNORMAL SPINDLE-LIKE MICROCEPHALY-ASSOCIATED PROTEIN ASH DOMAIN-CONTAINING PROTEIN"/>
    <property type="match status" value="1"/>
</dbReference>
<dbReference type="EMBL" id="LGTL01000027">
    <property type="protein sequence ID" value="KPA74986.1"/>
    <property type="molecule type" value="Genomic_DNA"/>
</dbReference>
<dbReference type="Proteomes" id="UP000037923">
    <property type="component" value="Unassembled WGS sequence"/>
</dbReference>